<sequence>MQRASNLTPDQAEGVAEIIDANVRVFNKTHRDALTTDMWIEKVLAKEIGEAKEKALKLEQVSAWHGGHELEGGKFDLAKFARTGTGDSHLASLPI</sequence>
<protein>
    <submittedName>
        <fullName evidence="1">Uncharacterized protein</fullName>
    </submittedName>
</protein>
<name>X1BR28_9ZZZZ</name>
<gene>
    <name evidence="1" type="ORF">S01H4_26283</name>
</gene>
<organism evidence="1">
    <name type="scientific">marine sediment metagenome</name>
    <dbReference type="NCBI Taxonomy" id="412755"/>
    <lineage>
        <taxon>unclassified sequences</taxon>
        <taxon>metagenomes</taxon>
        <taxon>ecological metagenomes</taxon>
    </lineage>
</organism>
<reference evidence="1" key="1">
    <citation type="journal article" date="2014" name="Front. Microbiol.">
        <title>High frequency of phylogenetically diverse reductive dehalogenase-homologous genes in deep subseafloor sedimentary metagenomes.</title>
        <authorList>
            <person name="Kawai M."/>
            <person name="Futagami T."/>
            <person name="Toyoda A."/>
            <person name="Takaki Y."/>
            <person name="Nishi S."/>
            <person name="Hori S."/>
            <person name="Arai W."/>
            <person name="Tsubouchi T."/>
            <person name="Morono Y."/>
            <person name="Uchiyama I."/>
            <person name="Ito T."/>
            <person name="Fujiyama A."/>
            <person name="Inagaki F."/>
            <person name="Takami H."/>
        </authorList>
    </citation>
    <scope>NUCLEOTIDE SEQUENCE</scope>
    <source>
        <strain evidence="1">Expedition CK06-06</strain>
    </source>
</reference>
<dbReference type="EMBL" id="BART01012651">
    <property type="protein sequence ID" value="GAG83622.1"/>
    <property type="molecule type" value="Genomic_DNA"/>
</dbReference>
<accession>X1BR28</accession>
<evidence type="ECO:0000313" key="1">
    <source>
        <dbReference type="EMBL" id="GAG83622.1"/>
    </source>
</evidence>
<comment type="caution">
    <text evidence="1">The sequence shown here is derived from an EMBL/GenBank/DDBJ whole genome shotgun (WGS) entry which is preliminary data.</text>
</comment>
<dbReference type="AlphaFoldDB" id="X1BR28"/>
<proteinExistence type="predicted"/>